<dbReference type="Proteomes" id="UP001152320">
    <property type="component" value="Chromosome 1"/>
</dbReference>
<reference evidence="1" key="1">
    <citation type="submission" date="2021-10" db="EMBL/GenBank/DDBJ databases">
        <title>Tropical sea cucumber genome reveals ecological adaptation and Cuvierian tubules defense mechanism.</title>
        <authorList>
            <person name="Chen T."/>
        </authorList>
    </citation>
    <scope>NUCLEOTIDE SEQUENCE</scope>
    <source>
        <strain evidence="1">Nanhai2018</strain>
        <tissue evidence="1">Muscle</tissue>
    </source>
</reference>
<organism evidence="1 2">
    <name type="scientific">Holothuria leucospilota</name>
    <name type="common">Black long sea cucumber</name>
    <name type="synonym">Mertensiothuria leucospilota</name>
    <dbReference type="NCBI Taxonomy" id="206669"/>
    <lineage>
        <taxon>Eukaryota</taxon>
        <taxon>Metazoa</taxon>
        <taxon>Echinodermata</taxon>
        <taxon>Eleutherozoa</taxon>
        <taxon>Echinozoa</taxon>
        <taxon>Holothuroidea</taxon>
        <taxon>Aspidochirotacea</taxon>
        <taxon>Aspidochirotida</taxon>
        <taxon>Holothuriidae</taxon>
        <taxon>Holothuria</taxon>
    </lineage>
</organism>
<dbReference type="EMBL" id="JAIZAY010000001">
    <property type="protein sequence ID" value="KAJ8049313.1"/>
    <property type="molecule type" value="Genomic_DNA"/>
</dbReference>
<protein>
    <submittedName>
        <fullName evidence="1">Uncharacterized protein</fullName>
    </submittedName>
</protein>
<proteinExistence type="predicted"/>
<gene>
    <name evidence="1" type="ORF">HOLleu_02007</name>
</gene>
<evidence type="ECO:0000313" key="2">
    <source>
        <dbReference type="Proteomes" id="UP001152320"/>
    </source>
</evidence>
<keyword evidence="2" id="KW-1185">Reference proteome</keyword>
<sequence>MGNTHTSHLFALTAPNAAYEIQHQSLNTSFSTGADYVSSLSMLSNLDKFKITRLSNKHFDIQNAFRQTWFPSQLLSARCVQNHNTRETYDLVNAGAIVLVAVEYENLSFQPNASHLGYIHFM</sequence>
<name>A0A9Q1CR13_HOLLE</name>
<dbReference type="AlphaFoldDB" id="A0A9Q1CR13"/>
<comment type="caution">
    <text evidence="1">The sequence shown here is derived from an EMBL/GenBank/DDBJ whole genome shotgun (WGS) entry which is preliminary data.</text>
</comment>
<evidence type="ECO:0000313" key="1">
    <source>
        <dbReference type="EMBL" id="KAJ8049313.1"/>
    </source>
</evidence>
<accession>A0A9Q1CR13</accession>